<dbReference type="Gene3D" id="1.20.144.10">
    <property type="entry name" value="Phosphatidic acid phosphatase type 2/haloperoxidase"/>
    <property type="match status" value="1"/>
</dbReference>
<dbReference type="GO" id="GO:0042392">
    <property type="term" value="F:sphingosine-1-phosphate phosphatase activity"/>
    <property type="evidence" value="ECO:0007669"/>
    <property type="project" value="TreeGrafter"/>
</dbReference>
<evidence type="ECO:0000313" key="12">
    <source>
        <dbReference type="Proteomes" id="UP000051487"/>
    </source>
</evidence>
<feature type="compositionally biased region" description="Basic and acidic residues" evidence="8">
    <location>
        <begin position="535"/>
        <end position="547"/>
    </location>
</feature>
<accession>A0AAN4PNB6</accession>
<feature type="transmembrane region" description="Helical" evidence="9">
    <location>
        <begin position="133"/>
        <end position="155"/>
    </location>
</feature>
<organism evidence="11 12">
    <name type="scientific">Aspergillus lentulus</name>
    <dbReference type="NCBI Taxonomy" id="293939"/>
    <lineage>
        <taxon>Eukaryota</taxon>
        <taxon>Fungi</taxon>
        <taxon>Dikarya</taxon>
        <taxon>Ascomycota</taxon>
        <taxon>Pezizomycotina</taxon>
        <taxon>Eurotiomycetes</taxon>
        <taxon>Eurotiomycetidae</taxon>
        <taxon>Eurotiales</taxon>
        <taxon>Aspergillaceae</taxon>
        <taxon>Aspergillus</taxon>
        <taxon>Aspergillus subgen. Fumigati</taxon>
    </lineage>
</organism>
<evidence type="ECO:0000256" key="9">
    <source>
        <dbReference type="SAM" id="Phobius"/>
    </source>
</evidence>
<keyword evidence="4" id="KW-0256">Endoplasmic reticulum</keyword>
<evidence type="ECO:0000256" key="3">
    <source>
        <dbReference type="ARBA" id="ARBA00022801"/>
    </source>
</evidence>
<feature type="transmembrane region" description="Helical" evidence="9">
    <location>
        <begin position="219"/>
        <end position="239"/>
    </location>
</feature>
<dbReference type="PANTHER" id="PTHR14969:SF28">
    <property type="entry name" value="DIHYDROSPHINGOSINE 1-PHOSPHATE PHOSPHATASE LCB3-RELATED"/>
    <property type="match status" value="1"/>
</dbReference>
<feature type="transmembrane region" description="Helical" evidence="9">
    <location>
        <begin position="60"/>
        <end position="85"/>
    </location>
</feature>
<feature type="transmembrane region" description="Helical" evidence="9">
    <location>
        <begin position="251"/>
        <end position="273"/>
    </location>
</feature>
<feature type="region of interest" description="Disordered" evidence="8">
    <location>
        <begin position="534"/>
        <end position="579"/>
    </location>
</feature>
<keyword evidence="3" id="KW-0378">Hydrolase</keyword>
<comment type="caution">
    <text evidence="11">The sequence shown here is derived from an EMBL/GenBank/DDBJ whole genome shotgun (WGS) entry which is preliminary data.</text>
</comment>
<evidence type="ECO:0000256" key="5">
    <source>
        <dbReference type="ARBA" id="ARBA00022989"/>
    </source>
</evidence>
<name>A0AAN4PNB6_ASPLE</name>
<feature type="region of interest" description="Disordered" evidence="8">
    <location>
        <begin position="406"/>
        <end position="484"/>
    </location>
</feature>
<reference evidence="11 12" key="1">
    <citation type="submission" date="2015-11" db="EMBL/GenBank/DDBJ databases">
        <title>Aspergillus lentulus strain IFM 54703T.</title>
        <authorList>
            <person name="Kusuya Y."/>
            <person name="Sakai K."/>
            <person name="Kamei K."/>
            <person name="Takahashi H."/>
            <person name="Yaguchi T."/>
        </authorList>
    </citation>
    <scope>NUCLEOTIDE SEQUENCE [LARGE SCALE GENOMIC DNA]</scope>
    <source>
        <strain evidence="11 12">IFM 54703</strain>
    </source>
</reference>
<dbReference type="InterPro" id="IPR036938">
    <property type="entry name" value="PAP2/HPO_sf"/>
</dbReference>
<proteinExistence type="inferred from homology"/>
<dbReference type="EMBL" id="BCLY01000012">
    <property type="protein sequence ID" value="GAQ09898.1"/>
    <property type="molecule type" value="Genomic_DNA"/>
</dbReference>
<comment type="similarity">
    <text evidence="7">Belongs to the type 2 lipid phosphate phosphatase family.</text>
</comment>
<evidence type="ECO:0000259" key="10">
    <source>
        <dbReference type="SMART" id="SM00014"/>
    </source>
</evidence>
<dbReference type="CDD" id="cd03388">
    <property type="entry name" value="PAP2_SPPase1"/>
    <property type="match status" value="1"/>
</dbReference>
<dbReference type="InterPro" id="IPR000326">
    <property type="entry name" value="PAP2/HPO"/>
</dbReference>
<feature type="transmembrane region" description="Helical" evidence="9">
    <location>
        <begin position="192"/>
        <end position="213"/>
    </location>
</feature>
<dbReference type="SUPFAM" id="SSF48317">
    <property type="entry name" value="Acid phosphatase/Vanadium-dependent haloperoxidase"/>
    <property type="match status" value="1"/>
</dbReference>
<protein>
    <submittedName>
        <fullName evidence="11">Dihydrosphingosine 1-phosphate phosphatase C823.11</fullName>
    </submittedName>
</protein>
<keyword evidence="5 9" id="KW-1133">Transmembrane helix</keyword>
<feature type="compositionally biased region" description="Polar residues" evidence="8">
    <location>
        <begin position="782"/>
        <end position="799"/>
    </location>
</feature>
<keyword evidence="6 9" id="KW-0472">Membrane</keyword>
<dbReference type="InterPro" id="IPR021833">
    <property type="entry name" value="DUF3425"/>
</dbReference>
<evidence type="ECO:0000256" key="4">
    <source>
        <dbReference type="ARBA" id="ARBA00022824"/>
    </source>
</evidence>
<dbReference type="AlphaFoldDB" id="A0AAN4PNB6"/>
<dbReference type="GO" id="GO:0005789">
    <property type="term" value="C:endoplasmic reticulum membrane"/>
    <property type="evidence" value="ECO:0007669"/>
    <property type="project" value="UniProtKB-SubCell"/>
</dbReference>
<evidence type="ECO:0000256" key="7">
    <source>
        <dbReference type="ARBA" id="ARBA00038324"/>
    </source>
</evidence>
<dbReference type="PANTHER" id="PTHR14969">
    <property type="entry name" value="SPHINGOSINE-1-PHOSPHATE PHOSPHOHYDROLASE"/>
    <property type="match status" value="1"/>
</dbReference>
<sequence>MVKGANGNPDAGLRSLDHYRNRLPQWRYVPRQKLLPLVRYETPYLAWFQEKIRSPTLDSYFAFTANLGTHTFFMIFLPMLFWSGYTNLGRGFVQVLASGVFFSGFIKDLLCLPRPLSPPLQRITMSGSAALEYGFPSTHSTNAVSVAIYVLTLLNSPDTTLSSHINLIFQCMTYLYVTSIVLGRLYCGMHGFLDVIIGCLLGAFITLVQNLYGPLLDDYVFSASGKQIALVVLVIIILVRIHPEPADDCPCFDDSVAFAGVIIGVQLGCWHFAKSSIAWSEPSPATIPFRYKDLGLVKTVLRFVLGVLLIFTWREVMKPLLLRTLPPIFRALEKLGLLLPRRFFTRASQYKTVPAHLKDHEVLPSFADIPSILLNIRHPRRRAVSIGPQSEADAYETLAYREKRRRESLSNNAHNYSVAEDDGDTANVSMSGTQPSKSARKQSKLDEYEQMMGTGISRHSPGAISAIDREPSTEPFPAYEEEKEPNLTEVFSQVKKPRVRYDVEVVTKLVVYTGIAWVTIEGAPLVFDKSQARQAADDRDTEAEAKAKQQRRKVQNRRNQRAHQATTGLRLKGRDSGNVQESRSFQIRRWRLDEPDHFPSQEISLASERATTTSFSLRPPYTYPHMYTGTSPSTAKRTVVLRESPSTAKPPAVNLDPQPFTFPLSLDHLLHLIQYNVCRALISNMRTLNTQPADSTICTITSACRDDTALYPLKPDIPPSLVPTTLQQTRYHSAWVNVIPFPRVRDNLIRYEGCFDPWELMQDLVGDLLNSTPAPRRGGAPVSTNVPETQRPLTLSSGSDPDEVTAGRKGLIVWGEPHEMKSWEATPGFLVKWAWVAEGCDELVEISNHWRMKRGEEPIRLAMSRSYPPPLLSHAASS</sequence>
<feature type="compositionally biased region" description="Polar residues" evidence="8">
    <location>
        <begin position="426"/>
        <end position="437"/>
    </location>
</feature>
<evidence type="ECO:0000256" key="1">
    <source>
        <dbReference type="ARBA" id="ARBA00004477"/>
    </source>
</evidence>
<dbReference type="Pfam" id="PF11905">
    <property type="entry name" value="DUF3425"/>
    <property type="match status" value="1"/>
</dbReference>
<evidence type="ECO:0000256" key="8">
    <source>
        <dbReference type="SAM" id="MobiDB-lite"/>
    </source>
</evidence>
<dbReference type="SMART" id="SM00014">
    <property type="entry name" value="acidPPc"/>
    <property type="match status" value="1"/>
</dbReference>
<evidence type="ECO:0000256" key="6">
    <source>
        <dbReference type="ARBA" id="ARBA00023136"/>
    </source>
</evidence>
<feature type="region of interest" description="Disordered" evidence="8">
    <location>
        <begin position="771"/>
        <end position="804"/>
    </location>
</feature>
<feature type="transmembrane region" description="Helical" evidence="9">
    <location>
        <begin position="167"/>
        <end position="185"/>
    </location>
</feature>
<evidence type="ECO:0000313" key="11">
    <source>
        <dbReference type="EMBL" id="GAQ09898.1"/>
    </source>
</evidence>
<feature type="transmembrane region" description="Helical" evidence="9">
    <location>
        <begin position="293"/>
        <end position="313"/>
    </location>
</feature>
<keyword evidence="2 9" id="KW-0812">Transmembrane</keyword>
<feature type="compositionally biased region" description="Basic residues" evidence="8">
    <location>
        <begin position="548"/>
        <end position="561"/>
    </location>
</feature>
<evidence type="ECO:0000256" key="2">
    <source>
        <dbReference type="ARBA" id="ARBA00022692"/>
    </source>
</evidence>
<gene>
    <name evidence="11" type="ORF">ALT_7219</name>
</gene>
<feature type="domain" description="Phosphatidic acid phosphatase type 2/haloperoxidase" evidence="10">
    <location>
        <begin position="90"/>
        <end position="210"/>
    </location>
</feature>
<dbReference type="Proteomes" id="UP000051487">
    <property type="component" value="Unassembled WGS sequence"/>
</dbReference>
<dbReference type="Pfam" id="PF01569">
    <property type="entry name" value="PAP2"/>
    <property type="match status" value="1"/>
</dbReference>
<comment type="subcellular location">
    <subcellularLocation>
        <location evidence="1">Endoplasmic reticulum membrane</location>
        <topology evidence="1">Multi-pass membrane protein</topology>
    </subcellularLocation>
</comment>